<dbReference type="InterPro" id="IPR027417">
    <property type="entry name" value="P-loop_NTPase"/>
</dbReference>
<dbReference type="Pfam" id="PF13173">
    <property type="entry name" value="AAA_14"/>
    <property type="match status" value="1"/>
</dbReference>
<dbReference type="SUPFAM" id="SSF52540">
    <property type="entry name" value="P-loop containing nucleoside triphosphate hydrolases"/>
    <property type="match status" value="1"/>
</dbReference>
<gene>
    <name evidence="3" type="ORF">SDC9_21877</name>
</gene>
<organism evidence="3">
    <name type="scientific">bioreactor metagenome</name>
    <dbReference type="NCBI Taxonomy" id="1076179"/>
    <lineage>
        <taxon>unclassified sequences</taxon>
        <taxon>metagenomes</taxon>
        <taxon>ecological metagenomes</taxon>
    </lineage>
</organism>
<evidence type="ECO:0000313" key="3">
    <source>
        <dbReference type="EMBL" id="MPL76032.1"/>
    </source>
</evidence>
<dbReference type="PANTHER" id="PTHR43566">
    <property type="entry name" value="CONSERVED PROTEIN"/>
    <property type="match status" value="1"/>
</dbReference>
<evidence type="ECO:0000259" key="2">
    <source>
        <dbReference type="Pfam" id="PF13635"/>
    </source>
</evidence>
<comment type="caution">
    <text evidence="3">The sequence shown here is derived from an EMBL/GenBank/DDBJ whole genome shotgun (WGS) entry which is preliminary data.</text>
</comment>
<dbReference type="EMBL" id="VSSQ01000094">
    <property type="protein sequence ID" value="MPL76032.1"/>
    <property type="molecule type" value="Genomic_DNA"/>
</dbReference>
<feature type="domain" description="AAA" evidence="1">
    <location>
        <begin position="20"/>
        <end position="134"/>
    </location>
</feature>
<proteinExistence type="predicted"/>
<feature type="domain" description="DUF4143" evidence="2">
    <location>
        <begin position="212"/>
        <end position="363"/>
    </location>
</feature>
<dbReference type="InterPro" id="IPR025420">
    <property type="entry name" value="DUF4143"/>
</dbReference>
<reference evidence="3" key="1">
    <citation type="submission" date="2019-08" db="EMBL/GenBank/DDBJ databases">
        <authorList>
            <person name="Kucharzyk K."/>
            <person name="Murdoch R.W."/>
            <person name="Higgins S."/>
            <person name="Loffler F."/>
        </authorList>
    </citation>
    <scope>NUCLEOTIDE SEQUENCE</scope>
</reference>
<dbReference type="PANTHER" id="PTHR43566:SF2">
    <property type="entry name" value="DUF4143 DOMAIN-CONTAINING PROTEIN"/>
    <property type="match status" value="1"/>
</dbReference>
<sequence length="415" mass="47791">MKNRKIADLIVQRHAWKTGRIIILTGARQTGKTTLIRHLFPDYEYISVDDPIMRERYSQLAASQWNALYPNAILDEVQKEPGLIESIKSVYDQWETPKYFLLGSSQLLLLEKVKESLAGRCIIIEFVPLTLPELRTKSWNDPVEDSIFQKILMNTQEGEFLPSFLLDKKMAEKQIAWEHYLEFGAYPAVSDEEMGTEEKHVWLQNYVRTYLERDIRDLASFRDLEPFVKLQRYLAENTASLVNAAAIANQLGLTSKTIQRYLRYFELSYQAIVLPAWSKNPGKRLTKMPKIHYMDNGVVQAVLQKKGGITGGEFESLVIAEIHKQIATISAQVQTYHLRTYDGKEVDLLIEMPDHYLAFEIKKADRITAHDARNLMGLEDLLNKPLKKAFILSNDRDTKVFNDKIIAISTTMFLG</sequence>
<protein>
    <recommendedName>
        <fullName evidence="4">AAA+ ATPase domain-containing protein</fullName>
    </recommendedName>
</protein>
<dbReference type="AlphaFoldDB" id="A0A644UB36"/>
<dbReference type="Pfam" id="PF13635">
    <property type="entry name" value="DUF4143"/>
    <property type="match status" value="1"/>
</dbReference>
<name>A0A644UB36_9ZZZZ</name>
<evidence type="ECO:0008006" key="4">
    <source>
        <dbReference type="Google" id="ProtNLM"/>
    </source>
</evidence>
<accession>A0A644UB36</accession>
<dbReference type="InterPro" id="IPR041682">
    <property type="entry name" value="AAA_14"/>
</dbReference>
<evidence type="ECO:0000259" key="1">
    <source>
        <dbReference type="Pfam" id="PF13173"/>
    </source>
</evidence>